<dbReference type="AlphaFoldDB" id="A0A543J3J5"/>
<organism evidence="2 3">
    <name type="scientific">Thermopolyspora flexuosa</name>
    <dbReference type="NCBI Taxonomy" id="103836"/>
    <lineage>
        <taxon>Bacteria</taxon>
        <taxon>Bacillati</taxon>
        <taxon>Actinomycetota</taxon>
        <taxon>Actinomycetes</taxon>
        <taxon>Streptosporangiales</taxon>
        <taxon>Streptosporangiaceae</taxon>
        <taxon>Thermopolyspora</taxon>
    </lineage>
</organism>
<dbReference type="SUPFAM" id="SSF47413">
    <property type="entry name" value="lambda repressor-like DNA-binding domains"/>
    <property type="match status" value="1"/>
</dbReference>
<evidence type="ECO:0000313" key="3">
    <source>
        <dbReference type="Proteomes" id="UP000319213"/>
    </source>
</evidence>
<dbReference type="RefSeq" id="WP_142261137.1">
    <property type="nucleotide sequence ID" value="NZ_BMPV01000002.1"/>
</dbReference>
<dbReference type="EMBL" id="VFPQ01000001">
    <property type="protein sequence ID" value="TQM77401.1"/>
    <property type="molecule type" value="Genomic_DNA"/>
</dbReference>
<dbReference type="Pfam" id="PF19054">
    <property type="entry name" value="DUF5753"/>
    <property type="match status" value="1"/>
</dbReference>
<protein>
    <submittedName>
        <fullName evidence="2">Helix-turn-helix protein</fullName>
    </submittedName>
</protein>
<accession>A0A543J3J5</accession>
<dbReference type="InterPro" id="IPR010982">
    <property type="entry name" value="Lambda_DNA-bd_dom_sf"/>
</dbReference>
<dbReference type="OrthoDB" id="5177725at2"/>
<sequence length="285" mass="33233">MPERGSPTLRHRRLGRELRRLRERAGMIGEDASSRLGWSTAKVSRIENAKTLPSISDVEALLDLYGADRATREELLSLRRDAAQKGWWEEYREALPPDVIPLLGLELEATEIRNWETQVVPGLLQTEPYARALLSHFQPVVQVPHRWLEGRVAVRMERQRILLFDSNPVKFYAVFEESVLRRQFGDASVMREQLAHLVEVSESDHIEMRILAQDTPPPMPTGPFLHLKFPDFPDVVYLEEFFGARYIEDTEQVYAYERAFDHLLELAMDEESSRQCIREHLDRWK</sequence>
<dbReference type="GO" id="GO:0003677">
    <property type="term" value="F:DNA binding"/>
    <property type="evidence" value="ECO:0007669"/>
    <property type="project" value="InterPro"/>
</dbReference>
<evidence type="ECO:0000259" key="1">
    <source>
        <dbReference type="PROSITE" id="PS50943"/>
    </source>
</evidence>
<dbReference type="Gene3D" id="1.10.260.40">
    <property type="entry name" value="lambda repressor-like DNA-binding domains"/>
    <property type="match status" value="1"/>
</dbReference>
<dbReference type="Pfam" id="PF13560">
    <property type="entry name" value="HTH_31"/>
    <property type="match status" value="1"/>
</dbReference>
<dbReference type="SMART" id="SM00530">
    <property type="entry name" value="HTH_XRE"/>
    <property type="match status" value="1"/>
</dbReference>
<dbReference type="Proteomes" id="UP000319213">
    <property type="component" value="Unassembled WGS sequence"/>
</dbReference>
<dbReference type="InterPro" id="IPR001387">
    <property type="entry name" value="Cro/C1-type_HTH"/>
</dbReference>
<evidence type="ECO:0000313" key="2">
    <source>
        <dbReference type="EMBL" id="TQM77401.1"/>
    </source>
</evidence>
<proteinExistence type="predicted"/>
<dbReference type="PROSITE" id="PS50943">
    <property type="entry name" value="HTH_CROC1"/>
    <property type="match status" value="1"/>
</dbReference>
<dbReference type="InterPro" id="IPR043917">
    <property type="entry name" value="DUF5753"/>
</dbReference>
<feature type="domain" description="HTH cro/C1-type" evidence="1">
    <location>
        <begin position="18"/>
        <end position="72"/>
    </location>
</feature>
<keyword evidence="3" id="KW-1185">Reference proteome</keyword>
<name>A0A543J3J5_9ACTN</name>
<gene>
    <name evidence="2" type="ORF">FHX40_4164</name>
</gene>
<dbReference type="CDD" id="cd00093">
    <property type="entry name" value="HTH_XRE"/>
    <property type="match status" value="1"/>
</dbReference>
<comment type="caution">
    <text evidence="2">The sequence shown here is derived from an EMBL/GenBank/DDBJ whole genome shotgun (WGS) entry which is preliminary data.</text>
</comment>
<reference evidence="2 3" key="1">
    <citation type="submission" date="2019-06" db="EMBL/GenBank/DDBJ databases">
        <title>Sequencing the genomes of 1000 actinobacteria strains.</title>
        <authorList>
            <person name="Klenk H.-P."/>
        </authorList>
    </citation>
    <scope>NUCLEOTIDE SEQUENCE [LARGE SCALE GENOMIC DNA]</scope>
    <source>
        <strain evidence="2 3">DSM 43186</strain>
    </source>
</reference>